<evidence type="ECO:0000256" key="4">
    <source>
        <dbReference type="PROSITE-ProRule" id="PRU00433"/>
    </source>
</evidence>
<evidence type="ECO:0000256" key="1">
    <source>
        <dbReference type="ARBA" id="ARBA00022617"/>
    </source>
</evidence>
<dbReference type="PANTHER" id="PTHR35008">
    <property type="entry name" value="BLL4482 PROTEIN-RELATED"/>
    <property type="match status" value="1"/>
</dbReference>
<organism evidence="7 8">
    <name type="scientific">Chitinophaga ginsengisegetis</name>
    <dbReference type="NCBI Taxonomy" id="393003"/>
    <lineage>
        <taxon>Bacteria</taxon>
        <taxon>Pseudomonadati</taxon>
        <taxon>Bacteroidota</taxon>
        <taxon>Chitinophagia</taxon>
        <taxon>Chitinophagales</taxon>
        <taxon>Chitinophagaceae</taxon>
        <taxon>Chitinophaga</taxon>
    </lineage>
</organism>
<dbReference type="SUPFAM" id="SSF46626">
    <property type="entry name" value="Cytochrome c"/>
    <property type="match status" value="2"/>
</dbReference>
<dbReference type="PANTHER" id="PTHR35008:SF4">
    <property type="entry name" value="BLL4482 PROTEIN"/>
    <property type="match status" value="1"/>
</dbReference>
<proteinExistence type="predicted"/>
<dbReference type="Pfam" id="PF00034">
    <property type="entry name" value="Cytochrom_C"/>
    <property type="match status" value="2"/>
</dbReference>
<evidence type="ECO:0000256" key="5">
    <source>
        <dbReference type="SAM" id="Phobius"/>
    </source>
</evidence>
<dbReference type="Gene3D" id="1.10.760.10">
    <property type="entry name" value="Cytochrome c-like domain"/>
    <property type="match status" value="2"/>
</dbReference>
<keyword evidence="5" id="KW-0812">Transmembrane</keyword>
<feature type="transmembrane region" description="Helical" evidence="5">
    <location>
        <begin position="12"/>
        <end position="31"/>
    </location>
</feature>
<gene>
    <name evidence="7" type="ORF">SAMN05660461_6325</name>
</gene>
<evidence type="ECO:0000256" key="3">
    <source>
        <dbReference type="ARBA" id="ARBA00023004"/>
    </source>
</evidence>
<feature type="domain" description="Cytochrome c" evidence="6">
    <location>
        <begin position="198"/>
        <end position="291"/>
    </location>
</feature>
<keyword evidence="5" id="KW-1133">Transmembrane helix</keyword>
<dbReference type="RefSeq" id="WP_079473574.1">
    <property type="nucleotide sequence ID" value="NZ_FUZZ01000007.1"/>
</dbReference>
<keyword evidence="3 4" id="KW-0408">Iron</keyword>
<evidence type="ECO:0000259" key="6">
    <source>
        <dbReference type="PROSITE" id="PS51007"/>
    </source>
</evidence>
<reference evidence="7 8" key="1">
    <citation type="submission" date="2017-02" db="EMBL/GenBank/DDBJ databases">
        <authorList>
            <person name="Peterson S.W."/>
        </authorList>
    </citation>
    <scope>NUCLEOTIDE SEQUENCE [LARGE SCALE GENOMIC DNA]</scope>
    <source>
        <strain evidence="7 8">DSM 18108</strain>
    </source>
</reference>
<evidence type="ECO:0000256" key="2">
    <source>
        <dbReference type="ARBA" id="ARBA00022723"/>
    </source>
</evidence>
<evidence type="ECO:0000313" key="7">
    <source>
        <dbReference type="EMBL" id="SKD10412.1"/>
    </source>
</evidence>
<dbReference type="EMBL" id="FUZZ01000007">
    <property type="protein sequence ID" value="SKD10412.1"/>
    <property type="molecule type" value="Genomic_DNA"/>
</dbReference>
<dbReference type="GO" id="GO:0009055">
    <property type="term" value="F:electron transfer activity"/>
    <property type="evidence" value="ECO:0007669"/>
    <property type="project" value="InterPro"/>
</dbReference>
<dbReference type="InterPro" id="IPR051459">
    <property type="entry name" value="Cytochrome_c-type_DH"/>
</dbReference>
<name>A0A1T5PCP7_9BACT</name>
<keyword evidence="5" id="KW-0472">Membrane</keyword>
<dbReference type="PROSITE" id="PS51007">
    <property type="entry name" value="CYTC"/>
    <property type="match status" value="2"/>
</dbReference>
<dbReference type="AlphaFoldDB" id="A0A1T5PCP7"/>
<dbReference type="GO" id="GO:0046872">
    <property type="term" value="F:metal ion binding"/>
    <property type="evidence" value="ECO:0007669"/>
    <property type="project" value="UniProtKB-KW"/>
</dbReference>
<dbReference type="InterPro" id="IPR009056">
    <property type="entry name" value="Cyt_c-like_dom"/>
</dbReference>
<keyword evidence="1 4" id="KW-0349">Heme</keyword>
<dbReference type="Proteomes" id="UP000190166">
    <property type="component" value="Unassembled WGS sequence"/>
</dbReference>
<evidence type="ECO:0000313" key="8">
    <source>
        <dbReference type="Proteomes" id="UP000190166"/>
    </source>
</evidence>
<sequence>MFSKVLKWAARIVLGLVVIVLTVYGVFNFIFRQHASKKYTVTVRNIPIPNDSATIAEGRHLYEIKGCGECHGADLRGKVVVDDPAIGRIAGNNITYGTGGLPESYDNTDWLKALRHGLNTANKPLLLMPSEEFTRMDDHDIAAIIAFCRAQPKIDAPSIPIEMGPMGKILSVMGKIPLFPAEKIDHHKEQPNQVAKAATKEYGQYLAASCTGCHKPALTGGDNPVPGAVPVANITSTGHVGKWSQHDFITTLRTGKTPEGKQLQVKDMPWNMTAQYTDEELTALYLYLRSL</sequence>
<keyword evidence="2 4" id="KW-0479">Metal-binding</keyword>
<dbReference type="GO" id="GO:0020037">
    <property type="term" value="F:heme binding"/>
    <property type="evidence" value="ECO:0007669"/>
    <property type="project" value="InterPro"/>
</dbReference>
<dbReference type="STRING" id="393003.SAMN05660461_6325"/>
<accession>A0A1T5PCP7</accession>
<feature type="domain" description="Cytochrome c" evidence="6">
    <location>
        <begin position="53"/>
        <end position="152"/>
    </location>
</feature>
<dbReference type="InterPro" id="IPR036909">
    <property type="entry name" value="Cyt_c-like_dom_sf"/>
</dbReference>
<protein>
    <submittedName>
        <fullName evidence="7">Cytochrome c553</fullName>
    </submittedName>
</protein>
<keyword evidence="8" id="KW-1185">Reference proteome</keyword>